<dbReference type="PANTHER" id="PTHR43685:SF3">
    <property type="entry name" value="SLR2126 PROTEIN"/>
    <property type="match status" value="1"/>
</dbReference>
<dbReference type="Gene3D" id="3.90.550.10">
    <property type="entry name" value="Spore Coat Polysaccharide Biosynthesis Protein SpsA, Chain A"/>
    <property type="match status" value="2"/>
</dbReference>
<dbReference type="Pfam" id="PF02709">
    <property type="entry name" value="Glyco_transf_7C"/>
    <property type="match status" value="1"/>
</dbReference>
<accession>A0A380MVN5</accession>
<dbReference type="EMBL" id="UHIA01000004">
    <property type="protein sequence ID" value="SUO96358.1"/>
    <property type="molecule type" value="Genomic_DNA"/>
</dbReference>
<dbReference type="RefSeq" id="WP_115218230.1">
    <property type="nucleotide sequence ID" value="NZ_UHIA01000004.1"/>
</dbReference>
<dbReference type="Proteomes" id="UP000254575">
    <property type="component" value="Unassembled WGS sequence"/>
</dbReference>
<gene>
    <name evidence="4" type="primary">kfoC</name>
    <name evidence="4" type="ORF">NCTC10717_00963</name>
</gene>
<dbReference type="PANTHER" id="PTHR43685">
    <property type="entry name" value="GLYCOSYLTRANSFERASE"/>
    <property type="match status" value="1"/>
</dbReference>
<dbReference type="SUPFAM" id="SSF53448">
    <property type="entry name" value="Nucleotide-diphospho-sugar transferases"/>
    <property type="match status" value="2"/>
</dbReference>
<dbReference type="InterPro" id="IPR001173">
    <property type="entry name" value="Glyco_trans_2-like"/>
</dbReference>
<evidence type="ECO:0000313" key="5">
    <source>
        <dbReference type="Proteomes" id="UP000254575"/>
    </source>
</evidence>
<evidence type="ECO:0000259" key="2">
    <source>
        <dbReference type="Pfam" id="PF00535"/>
    </source>
</evidence>
<feature type="domain" description="Glycosyltransferase 2-like" evidence="2">
    <location>
        <begin position="10"/>
        <end position="152"/>
    </location>
</feature>
<evidence type="ECO:0000259" key="3">
    <source>
        <dbReference type="Pfam" id="PF02709"/>
    </source>
</evidence>
<sequence length="526" mass="59509">MPKKIPISATILCKNSEKYLPQVLDSLRDFDEVLLLDNGSTDNSLTIAAGYPNCRIEQHEFLGFGAMKNLAAQLARNDWIFSIDSDEIPDTELLNAISALDLDNPKQVFCLERLNHYRGRAIKACTWYPDYLTRLYHRRHTGFSDNYVHERLLIQSDSQIQSLPGLLLHYSSAGVKDLLDKSQFYTDLFTKDRQYRQRTGAWQALTHGLFAWIKNYLFKRGFLYGRDGFVIANNNAFNSYLKYIKLAEANQALPISLVITTYNRPDALSRVLESALQQSLPPQEILIADDGSQAETAALIQAYTARSAIPIRHIWQENQGFRAAASRNRAIAAAHSDYIVIIDGDLILHPHFLQDHQYAAKKGLLIQGSRVLLNPTLSQKILNTPIQAPFSLPFYAQGILKRHSALRFPSLMRASLKQENQLLKNIKSCNMGFFRADALSVNGFNNDFVGWGREDSEFVARLYHQGIKRANLRFGGIAYHLWHPEADRAGLAQNDALLAATLSEKKIWCENGINAFLLPQDEEGHS</sequence>
<protein>
    <submittedName>
        <fullName evidence="4">Chondroitin polymerase</fullName>
    </submittedName>
</protein>
<dbReference type="InterPro" id="IPR050834">
    <property type="entry name" value="Glycosyltransf_2"/>
</dbReference>
<evidence type="ECO:0000313" key="4">
    <source>
        <dbReference type="EMBL" id="SUO96358.1"/>
    </source>
</evidence>
<evidence type="ECO:0000256" key="1">
    <source>
        <dbReference type="ARBA" id="ARBA00022679"/>
    </source>
</evidence>
<dbReference type="CDD" id="cd02511">
    <property type="entry name" value="Beta4Glucosyltransferase"/>
    <property type="match status" value="1"/>
</dbReference>
<dbReference type="Pfam" id="PF00535">
    <property type="entry name" value="Glycos_transf_2"/>
    <property type="match status" value="2"/>
</dbReference>
<dbReference type="CDD" id="cd06420">
    <property type="entry name" value="GT2_Chondriotin_Pol_N"/>
    <property type="match status" value="1"/>
</dbReference>
<dbReference type="OrthoDB" id="9815923at2"/>
<keyword evidence="1" id="KW-0808">Transferase</keyword>
<dbReference type="InterPro" id="IPR027791">
    <property type="entry name" value="Galactosyl_T_C"/>
</dbReference>
<keyword evidence="5" id="KW-1185">Reference proteome</keyword>
<proteinExistence type="predicted"/>
<name>A0A380MVN5_9GAMM</name>
<feature type="domain" description="Glycosyltransferase 2-like" evidence="2">
    <location>
        <begin position="256"/>
        <end position="375"/>
    </location>
</feature>
<dbReference type="GO" id="GO:0016740">
    <property type="term" value="F:transferase activity"/>
    <property type="evidence" value="ECO:0007669"/>
    <property type="project" value="UniProtKB-KW"/>
</dbReference>
<dbReference type="InterPro" id="IPR029044">
    <property type="entry name" value="Nucleotide-diphossugar_trans"/>
</dbReference>
<feature type="domain" description="Galactosyltransferase C-terminal" evidence="3">
    <location>
        <begin position="425"/>
        <end position="480"/>
    </location>
</feature>
<organism evidence="4 5">
    <name type="scientific">Suttonella indologenes</name>
    <dbReference type="NCBI Taxonomy" id="13276"/>
    <lineage>
        <taxon>Bacteria</taxon>
        <taxon>Pseudomonadati</taxon>
        <taxon>Pseudomonadota</taxon>
        <taxon>Gammaproteobacteria</taxon>
        <taxon>Cardiobacteriales</taxon>
        <taxon>Cardiobacteriaceae</taxon>
        <taxon>Suttonella</taxon>
    </lineage>
</organism>
<reference evidence="4 5" key="1">
    <citation type="submission" date="2018-06" db="EMBL/GenBank/DDBJ databases">
        <authorList>
            <consortium name="Pathogen Informatics"/>
            <person name="Doyle S."/>
        </authorList>
    </citation>
    <scope>NUCLEOTIDE SEQUENCE [LARGE SCALE GENOMIC DNA]</scope>
    <source>
        <strain evidence="4 5">NCTC10717</strain>
    </source>
</reference>
<dbReference type="AlphaFoldDB" id="A0A380MVN5"/>